<evidence type="ECO:0000256" key="2">
    <source>
        <dbReference type="ARBA" id="ARBA00022741"/>
    </source>
</evidence>
<evidence type="ECO:0000256" key="5">
    <source>
        <dbReference type="ARBA" id="ARBA00022840"/>
    </source>
</evidence>
<dbReference type="RefSeq" id="WP_221336518.1">
    <property type="nucleotide sequence ID" value="NZ_BAABIX010000007.1"/>
</dbReference>
<evidence type="ECO:0008006" key="11">
    <source>
        <dbReference type="Google" id="ProtNLM"/>
    </source>
</evidence>
<dbReference type="PANTHER" id="PTHR43788">
    <property type="entry name" value="DNA2/NAM7 HELICASE FAMILY MEMBER"/>
    <property type="match status" value="1"/>
</dbReference>
<keyword evidence="4" id="KW-0347">Helicase</keyword>
<dbReference type="EMBL" id="JACHGN010000008">
    <property type="protein sequence ID" value="MBB5134607.1"/>
    <property type="molecule type" value="Genomic_DNA"/>
</dbReference>
<dbReference type="SUPFAM" id="SSF52540">
    <property type="entry name" value="P-loop containing nucleoside triphosphate hydrolases"/>
    <property type="match status" value="1"/>
</dbReference>
<dbReference type="Gene3D" id="3.40.50.1460">
    <property type="match status" value="1"/>
</dbReference>
<dbReference type="CDD" id="cd18808">
    <property type="entry name" value="SF1_C_Upf1"/>
    <property type="match status" value="1"/>
</dbReference>
<evidence type="ECO:0000256" key="1">
    <source>
        <dbReference type="ARBA" id="ARBA00007913"/>
    </source>
</evidence>
<dbReference type="InterPro" id="IPR029030">
    <property type="entry name" value="Caspase-like_dom_sf"/>
</dbReference>
<evidence type="ECO:0000313" key="10">
    <source>
        <dbReference type="Proteomes" id="UP000578449"/>
    </source>
</evidence>
<keyword evidence="5" id="KW-0067">ATP-binding</keyword>
<comment type="similarity">
    <text evidence="1">Belongs to the DNA2/NAM7 helicase family.</text>
</comment>
<keyword evidence="10" id="KW-1185">Reference proteome</keyword>
<dbReference type="InterPro" id="IPR027417">
    <property type="entry name" value="P-loop_NTPase"/>
</dbReference>
<sequence length="1237" mass="134974">MLIGTESHRDSRYARLPSTPVDLWQMRQVLQDRRIGGFESVKVLTDLTADDMRAEIAEFLESFDADALALLYVTGHGTRLSRSTGEFYFVATDTDFDQVDATGVSAGYVNEQLENCLAAQKVVLLDCCRSGGFALGWRTSDAHDRRIAKGAAHPVPLTGRGVYVISSSGAGEDSFAGPQTSGDPQPSLFTGEVVRTLLGGKAAKDGSGHVSVDDLFEYVNQQMRRRHGQIPVKSALHVNTRIILADCPQGPPPVLVPPTGKATAPAATAAAAPGAAKAAATTPTWKQLLDYYRRCVLSEEAGLPLLKVPDEGVTYACLTGSERLLSGDLDEGGSAAVPPEAAALVAKAVQDGAEIWAGYPVVLFTPRNDRRSRPVPQFAPLLIRRVEVVHENGVTRLEPYGPVTPNPRMTGIFLSQDEAALLHETYLPSWHAGQHKRMATDIANLLRNDFGLPQIEELRPENLTPRIDIRTPAEGARNTAVLFVAKPDAVAAKRLLDDLADIAGKVAEIQQTALAALVPDPAASHGESQDAAGVVQPVTPLAANDAQLAVLDSVFRRRLTVATGPPGTGKSQLVANVVATAVANGDSVLVASTNNRAVDEVWQRCDRLVPGSLIRTGSREHQQKEEVPALQDLLKRAGPPPGNVTTLRTQLRLLTDDMLARREELSEIGRLDRELRQAGERREAHAERLGVPVAVVTEQLGSDEDVVRWAGRARRAANARLFGHWRRTRLLRRLGLPVPAGGSDAAATCTALAGFADAECRWRASRRRLRDMPEDIRITESIDETEERVRELSAQVLEHAVNSGAHQGRQGILRLLQKQQRRESDWGEVARLLDHLRGWAVTSLSARRFPPNPALFDLVIIDEASQCSIPHVIPLLFRARRALVIGDVMQLTQISKLPGEYEASAHRDAGLRADVLEKHQMAYRRHSAFHAAEHAAGGSILLDEHYRCHPDIAAVSNDLFYGGRLAVLTDIRSRPMMDKPAIIWVEARGQAQRIPGSSWVNQAEIDKVVSCVEHLDKHLPTEATIGVVTPFAAQQRELAQLLSHYGVRVQVGTVHTFQGSERDAMVFSLVAGTGMEPGTIDWVGLQLNLWNVAITRARSHLILVGDSATWRQYGGVGAHLWHAAVADQRRDGESGDPRDAALLPRLLRGLQSLPGATVELKVPVHGHVADALVEIDGRTTAVLLDHGPDDETIRAGNESRHMRLMLRRRRLLQDPHNAVRLPIWWLHDHQALGGLFR</sequence>
<dbReference type="InterPro" id="IPR041677">
    <property type="entry name" value="DNA2/NAM7_AAA_11"/>
</dbReference>
<evidence type="ECO:0000259" key="6">
    <source>
        <dbReference type="Pfam" id="PF00656"/>
    </source>
</evidence>
<dbReference type="InterPro" id="IPR050534">
    <property type="entry name" value="Coronavir_polyprotein_1ab"/>
</dbReference>
<organism evidence="9 10">
    <name type="scientific">Thermocatellispora tengchongensis</name>
    <dbReference type="NCBI Taxonomy" id="1073253"/>
    <lineage>
        <taxon>Bacteria</taxon>
        <taxon>Bacillati</taxon>
        <taxon>Actinomycetota</taxon>
        <taxon>Actinomycetes</taxon>
        <taxon>Streptosporangiales</taxon>
        <taxon>Streptosporangiaceae</taxon>
        <taxon>Thermocatellispora</taxon>
    </lineage>
</organism>
<accession>A0A840PBP8</accession>
<evidence type="ECO:0000256" key="3">
    <source>
        <dbReference type="ARBA" id="ARBA00022801"/>
    </source>
</evidence>
<dbReference type="Pfam" id="PF13087">
    <property type="entry name" value="AAA_12"/>
    <property type="match status" value="1"/>
</dbReference>
<dbReference type="Proteomes" id="UP000578449">
    <property type="component" value="Unassembled WGS sequence"/>
</dbReference>
<evidence type="ECO:0000256" key="4">
    <source>
        <dbReference type="ARBA" id="ARBA00022806"/>
    </source>
</evidence>
<dbReference type="InterPro" id="IPR011600">
    <property type="entry name" value="Pept_C14_caspase"/>
</dbReference>
<dbReference type="GO" id="GO:0004197">
    <property type="term" value="F:cysteine-type endopeptidase activity"/>
    <property type="evidence" value="ECO:0007669"/>
    <property type="project" value="InterPro"/>
</dbReference>
<feature type="domain" description="DNA2/NAM7 helicase helicase" evidence="7">
    <location>
        <begin position="544"/>
        <end position="891"/>
    </location>
</feature>
<comment type="caution">
    <text evidence="9">The sequence shown here is derived from an EMBL/GenBank/DDBJ whole genome shotgun (WGS) entry which is preliminary data.</text>
</comment>
<dbReference type="Pfam" id="PF00656">
    <property type="entry name" value="Peptidase_C14"/>
    <property type="match status" value="1"/>
</dbReference>
<protein>
    <recommendedName>
        <fullName evidence="11">Caspase family p20 domain-containing protein</fullName>
    </recommendedName>
</protein>
<dbReference type="NCBIfam" id="NF047832">
    <property type="entry name" value="caspase_w_EACC1"/>
    <property type="match status" value="1"/>
</dbReference>
<dbReference type="Gene3D" id="3.40.50.300">
    <property type="entry name" value="P-loop containing nucleotide triphosphate hydrolases"/>
    <property type="match status" value="2"/>
</dbReference>
<dbReference type="Pfam" id="PF13086">
    <property type="entry name" value="AAA_11"/>
    <property type="match status" value="1"/>
</dbReference>
<dbReference type="InterPro" id="IPR047187">
    <property type="entry name" value="SF1_C_Upf1"/>
</dbReference>
<dbReference type="InterPro" id="IPR041679">
    <property type="entry name" value="DNA2/NAM7-like_C"/>
</dbReference>
<dbReference type="GO" id="GO:0005524">
    <property type="term" value="F:ATP binding"/>
    <property type="evidence" value="ECO:0007669"/>
    <property type="project" value="UniProtKB-KW"/>
</dbReference>
<dbReference type="PANTHER" id="PTHR43788:SF8">
    <property type="entry name" value="DNA-BINDING PROTEIN SMUBP-2"/>
    <property type="match status" value="1"/>
</dbReference>
<evidence type="ECO:0000259" key="7">
    <source>
        <dbReference type="Pfam" id="PF13086"/>
    </source>
</evidence>
<feature type="domain" description="Peptidase C14 caspase" evidence="6">
    <location>
        <begin position="14"/>
        <end position="235"/>
    </location>
</feature>
<proteinExistence type="inferred from homology"/>
<evidence type="ECO:0000259" key="8">
    <source>
        <dbReference type="Pfam" id="PF13087"/>
    </source>
</evidence>
<gene>
    <name evidence="9" type="ORF">HNP84_004339</name>
</gene>
<evidence type="ECO:0000313" key="9">
    <source>
        <dbReference type="EMBL" id="MBB5134607.1"/>
    </source>
</evidence>
<keyword evidence="3" id="KW-0378">Hydrolase</keyword>
<dbReference type="AlphaFoldDB" id="A0A840PBP8"/>
<feature type="domain" description="DNA2/NAM7 helicase-like C-terminal" evidence="8">
    <location>
        <begin position="928"/>
        <end position="1107"/>
    </location>
</feature>
<reference evidence="9 10" key="1">
    <citation type="submission" date="2020-08" db="EMBL/GenBank/DDBJ databases">
        <title>Genomic Encyclopedia of Type Strains, Phase IV (KMG-IV): sequencing the most valuable type-strain genomes for metagenomic binning, comparative biology and taxonomic classification.</title>
        <authorList>
            <person name="Goeker M."/>
        </authorList>
    </citation>
    <scope>NUCLEOTIDE SEQUENCE [LARGE SCALE GENOMIC DNA]</scope>
    <source>
        <strain evidence="9 10">DSM 45615</strain>
    </source>
</reference>
<name>A0A840PBP8_9ACTN</name>
<dbReference type="GO" id="GO:0043139">
    <property type="term" value="F:5'-3' DNA helicase activity"/>
    <property type="evidence" value="ECO:0007669"/>
    <property type="project" value="TreeGrafter"/>
</dbReference>
<keyword evidence="2" id="KW-0547">Nucleotide-binding</keyword>
<dbReference type="SUPFAM" id="SSF52129">
    <property type="entry name" value="Caspase-like"/>
    <property type="match status" value="1"/>
</dbReference>
<dbReference type="GO" id="GO:0006508">
    <property type="term" value="P:proteolysis"/>
    <property type="evidence" value="ECO:0007669"/>
    <property type="project" value="InterPro"/>
</dbReference>